<dbReference type="Gene3D" id="3.20.20.140">
    <property type="entry name" value="Metal-dependent hydrolases"/>
    <property type="match status" value="1"/>
</dbReference>
<dbReference type="GO" id="GO:0016810">
    <property type="term" value="F:hydrolase activity, acting on carbon-nitrogen (but not peptide) bonds"/>
    <property type="evidence" value="ECO:0007669"/>
    <property type="project" value="InterPro"/>
</dbReference>
<dbReference type="Proteomes" id="UP000186940">
    <property type="component" value="Unassembled WGS sequence"/>
</dbReference>
<dbReference type="PANTHER" id="PTHR43794">
    <property type="entry name" value="AMINOHYDROLASE SSNA-RELATED"/>
    <property type="match status" value="1"/>
</dbReference>
<accession>A0A1F2PAT9</accession>
<organism evidence="3 4">
    <name type="scientific">Candidatus Syntropharchaeum caldarium</name>
    <dbReference type="NCBI Taxonomy" id="1838285"/>
    <lineage>
        <taxon>Archaea</taxon>
        <taxon>Methanobacteriati</taxon>
        <taxon>Methanobacteriota</taxon>
        <taxon>Stenosarchaea group</taxon>
        <taxon>Methanomicrobia</taxon>
        <taxon>Methanosarcinales</taxon>
        <taxon>ANME-2 cluster</taxon>
        <taxon>Candidatus Syntropharchaeum</taxon>
    </lineage>
</organism>
<proteinExistence type="predicted"/>
<name>A0A1F2PAT9_9EURY</name>
<dbReference type="InterPro" id="IPR050287">
    <property type="entry name" value="MTA/SAH_deaminase"/>
</dbReference>
<evidence type="ECO:0000313" key="3">
    <source>
        <dbReference type="EMBL" id="OFV68348.1"/>
    </source>
</evidence>
<protein>
    <submittedName>
        <fullName evidence="3">Metal-dependent hydrolase</fullName>
    </submittedName>
</protein>
<reference evidence="3" key="1">
    <citation type="submission" date="2016-05" db="EMBL/GenBank/DDBJ databases">
        <title>Microbial consortia oxidize butane by reversing methanogenesis.</title>
        <authorList>
            <person name="Laso-Perez R."/>
            <person name="Richter M."/>
            <person name="Wegener G."/>
            <person name="Musat F."/>
        </authorList>
    </citation>
    <scope>NUCLEOTIDE SEQUENCE [LARGE SCALE GENOMIC DNA]</scope>
    <source>
        <strain evidence="3">BOX2</strain>
    </source>
</reference>
<dbReference type="SUPFAM" id="SSF51556">
    <property type="entry name" value="Metallo-dependent hydrolases"/>
    <property type="match status" value="1"/>
</dbReference>
<feature type="domain" description="Amidohydrolase-related" evidence="2">
    <location>
        <begin position="53"/>
        <end position="401"/>
    </location>
</feature>
<keyword evidence="4" id="KW-1185">Reference proteome</keyword>
<dbReference type="Pfam" id="PF01979">
    <property type="entry name" value="Amidohydro_1"/>
    <property type="match status" value="1"/>
</dbReference>
<evidence type="ECO:0000313" key="4">
    <source>
        <dbReference type="Proteomes" id="UP000186940"/>
    </source>
</evidence>
<comment type="caution">
    <text evidence="3">The sequence shown here is derived from an EMBL/GenBank/DDBJ whole genome shotgun (WGS) entry which is preliminary data.</text>
</comment>
<evidence type="ECO:0000259" key="2">
    <source>
        <dbReference type="Pfam" id="PF01979"/>
    </source>
</evidence>
<dbReference type="AlphaFoldDB" id="A0A1F2PAT9"/>
<dbReference type="InterPro" id="IPR032466">
    <property type="entry name" value="Metal_Hydrolase"/>
</dbReference>
<dbReference type="EMBL" id="LYOS01000001">
    <property type="protein sequence ID" value="OFV68348.1"/>
    <property type="molecule type" value="Genomic_DNA"/>
</dbReference>
<sequence>MIIEGSWVLPVTDKPIRSGGVRIQNGVISAAGKIVDIERVYPDEDVISFKNGIIMPGFVNLHSHIEYSAMHGRCRGGSFIAWIKDLIKAARNMDANDWLDSSRYGAELMIESGITSIGDITKTDTAFRAIEEAGLRGVVFLEVLGFDDDKIDRVIHDLYIRLEKSANIKNNRINTGISPHAPYTVSRKLFEALAEISDERGLRIMTHISETAEEEVFVRDGTGVFADSFKKIAGWGDVTWDGTDLGSVEYLDACGILSERTIAAHAVWVDEADIEIFRARGVSIAHCPRSNAYLGTGSAPVRRMLDAGVTVGLGTDSLASNQSIDIFEEIRAIDRSINPEERIRMATINGARALGLGDRVGSIEPGKFADIIVVENDSDDPYMVISSSKSDLRLVMVEGNVLYET</sequence>
<dbReference type="PANTHER" id="PTHR43794:SF11">
    <property type="entry name" value="AMIDOHYDROLASE-RELATED DOMAIN-CONTAINING PROTEIN"/>
    <property type="match status" value="1"/>
</dbReference>
<dbReference type="InterPro" id="IPR011059">
    <property type="entry name" value="Metal-dep_hydrolase_composite"/>
</dbReference>
<dbReference type="InterPro" id="IPR006680">
    <property type="entry name" value="Amidohydro-rel"/>
</dbReference>
<evidence type="ECO:0000256" key="1">
    <source>
        <dbReference type="ARBA" id="ARBA00022801"/>
    </source>
</evidence>
<gene>
    <name evidence="3" type="ORF">SCAL_000024</name>
</gene>
<dbReference type="SUPFAM" id="SSF51338">
    <property type="entry name" value="Composite domain of metallo-dependent hydrolases"/>
    <property type="match status" value="1"/>
</dbReference>
<dbReference type="STRING" id="1838285.SCAL_000024"/>
<keyword evidence="1 3" id="KW-0378">Hydrolase</keyword>